<protein>
    <submittedName>
        <fullName evidence="4">Metallophosphoesterase (Modular protein)</fullName>
    </submittedName>
</protein>
<dbReference type="InterPro" id="IPR029052">
    <property type="entry name" value="Metallo-depent_PP-like"/>
</dbReference>
<name>A0A5E7YAP1_9SPHN</name>
<feature type="domain" description="Calcineurin-like phosphoesterase" evidence="3">
    <location>
        <begin position="51"/>
        <end position="181"/>
    </location>
</feature>
<dbReference type="Pfam" id="PF12850">
    <property type="entry name" value="Metallophos_2"/>
    <property type="match status" value="1"/>
</dbReference>
<dbReference type="Proteomes" id="UP000326857">
    <property type="component" value="Unassembled WGS sequence"/>
</dbReference>
<comment type="similarity">
    <text evidence="1">Belongs to the metallophosphoesterase superfamily. YfcE family.</text>
</comment>
<dbReference type="EMBL" id="CABVLI010000029">
    <property type="protein sequence ID" value="VVT02462.1"/>
    <property type="molecule type" value="Genomic_DNA"/>
</dbReference>
<dbReference type="AlphaFoldDB" id="A0A5E7YAP1"/>
<evidence type="ECO:0000313" key="5">
    <source>
        <dbReference type="Proteomes" id="UP000326857"/>
    </source>
</evidence>
<evidence type="ECO:0000259" key="3">
    <source>
        <dbReference type="Pfam" id="PF12850"/>
    </source>
</evidence>
<evidence type="ECO:0000256" key="1">
    <source>
        <dbReference type="ARBA" id="ARBA00008950"/>
    </source>
</evidence>
<evidence type="ECO:0000313" key="4">
    <source>
        <dbReference type="EMBL" id="VVT02462.1"/>
    </source>
</evidence>
<sequence>MGTRATGPVGRADGPLPDLSRHGDTGTMVPNLLGGLSLIADDLPAAVAAPMSVFFTADTHFGDHRTINISRRPFANAADMTEALVERWNAVVGSDDVVWHLGDVARRPADVASLLARLNGTKHLLRGNNDPDATLAADGWDSVADYAEITLEGRQLVLCHYPFRSWNGQHRGAINLHGHSHGRLKPMLRQFDVGVDAHDFAPVQLDSLLRSR</sequence>
<reference evidence="4 5" key="1">
    <citation type="submission" date="2019-09" db="EMBL/GenBank/DDBJ databases">
        <authorList>
            <person name="Dittami M. S."/>
        </authorList>
    </citation>
    <scope>NUCLEOTIDE SEQUENCE [LARGE SCALE GENOMIC DNA]</scope>
    <source>
        <strain evidence="4">SPHINGO391</strain>
    </source>
</reference>
<evidence type="ECO:0000256" key="2">
    <source>
        <dbReference type="SAM" id="MobiDB-lite"/>
    </source>
</evidence>
<feature type="region of interest" description="Disordered" evidence="2">
    <location>
        <begin position="1"/>
        <end position="23"/>
    </location>
</feature>
<proteinExistence type="inferred from homology"/>
<organism evidence="4 5">
    <name type="scientific">Sphingomonas aurantiaca</name>
    <dbReference type="NCBI Taxonomy" id="185949"/>
    <lineage>
        <taxon>Bacteria</taxon>
        <taxon>Pseudomonadati</taxon>
        <taxon>Pseudomonadota</taxon>
        <taxon>Alphaproteobacteria</taxon>
        <taxon>Sphingomonadales</taxon>
        <taxon>Sphingomonadaceae</taxon>
        <taxon>Sphingomonas</taxon>
    </lineage>
</organism>
<dbReference type="InterPro" id="IPR024654">
    <property type="entry name" value="Calcineurin-like_PHP_lpxH"/>
</dbReference>
<dbReference type="SUPFAM" id="SSF56300">
    <property type="entry name" value="Metallo-dependent phosphatases"/>
    <property type="match status" value="1"/>
</dbReference>
<accession>A0A5E7YAP1</accession>
<gene>
    <name evidence="4" type="ORF">SPHINGO391_350382</name>
</gene>
<dbReference type="Gene3D" id="3.60.21.10">
    <property type="match status" value="1"/>
</dbReference>